<dbReference type="Pfam" id="PF00534">
    <property type="entry name" value="Glycos_transf_1"/>
    <property type="match status" value="1"/>
</dbReference>
<dbReference type="PANTHER" id="PTHR45947:SF3">
    <property type="entry name" value="SULFOQUINOVOSYL TRANSFERASE SQD2"/>
    <property type="match status" value="1"/>
</dbReference>
<dbReference type="AlphaFoldDB" id="A0A069PZY2"/>
<dbReference type="Proteomes" id="UP000027466">
    <property type="component" value="Unassembled WGS sequence"/>
</dbReference>
<protein>
    <submittedName>
        <fullName evidence="3">Glycosyl transferase family 1</fullName>
    </submittedName>
</protein>
<evidence type="ECO:0000259" key="1">
    <source>
        <dbReference type="Pfam" id="PF00534"/>
    </source>
</evidence>
<dbReference type="InterPro" id="IPR050194">
    <property type="entry name" value="Glycosyltransferase_grp1"/>
</dbReference>
<dbReference type="PANTHER" id="PTHR45947">
    <property type="entry name" value="SULFOQUINOVOSYL TRANSFERASE SQD2"/>
    <property type="match status" value="1"/>
</dbReference>
<feature type="domain" description="Glycosyltransferase subfamily 4-like N-terminal" evidence="2">
    <location>
        <begin position="27"/>
        <end position="190"/>
    </location>
</feature>
<gene>
    <name evidence="3" type="ORF">BG61_04075</name>
</gene>
<keyword evidence="4" id="KW-1185">Reference proteome</keyword>
<evidence type="ECO:0000259" key="2">
    <source>
        <dbReference type="Pfam" id="PF13439"/>
    </source>
</evidence>
<dbReference type="Pfam" id="PF13439">
    <property type="entry name" value="Glyco_transf_4"/>
    <property type="match status" value="1"/>
</dbReference>
<dbReference type="GO" id="GO:0016758">
    <property type="term" value="F:hexosyltransferase activity"/>
    <property type="evidence" value="ECO:0007669"/>
    <property type="project" value="TreeGrafter"/>
</dbReference>
<keyword evidence="3" id="KW-0808">Transferase</keyword>
<dbReference type="InterPro" id="IPR028098">
    <property type="entry name" value="Glyco_trans_4-like_N"/>
</dbReference>
<dbReference type="CDD" id="cd03801">
    <property type="entry name" value="GT4_PimA-like"/>
    <property type="match status" value="1"/>
</dbReference>
<dbReference type="EMBL" id="JFHC01000011">
    <property type="protein sequence ID" value="KDR43026.1"/>
    <property type="molecule type" value="Genomic_DNA"/>
</dbReference>
<comment type="caution">
    <text evidence="3">The sequence shown here is derived from an EMBL/GenBank/DDBJ whole genome shotgun (WGS) entry which is preliminary data.</text>
</comment>
<evidence type="ECO:0000313" key="3">
    <source>
        <dbReference type="EMBL" id="KDR43026.1"/>
    </source>
</evidence>
<dbReference type="STRING" id="60547.GCA_000751215_02123"/>
<dbReference type="InterPro" id="IPR001296">
    <property type="entry name" value="Glyco_trans_1"/>
</dbReference>
<evidence type="ECO:0000313" key="4">
    <source>
        <dbReference type="Proteomes" id="UP000027466"/>
    </source>
</evidence>
<accession>A0A069PZY2</accession>
<proteinExistence type="predicted"/>
<name>A0A069PZY2_9BURK</name>
<dbReference type="SUPFAM" id="SSF53756">
    <property type="entry name" value="UDP-Glycosyltransferase/glycogen phosphorylase"/>
    <property type="match status" value="1"/>
</dbReference>
<sequence length="391" mass="42034">MAPPGTPSDERTIDSLQIGMNWFSEHPGGLDRMVDALVRTLPAQGVRVRGLVAGSANVRVSTDGVVTPFAAVDAPLARRIWNLRRAAARLRAERVPDVIAAHFALYAAPVLGTFAQVPKVIHFHGPWGEESAYGTRARASVDIQRAIERYVYRRGKLHIVLSQAFADVLQRYGVDARTIRIVPGCVDVSRFSIDVDRRTARTALGLPQDRPVLFSVRRLVSRMGLEDLIDAMELVRKAVPDALLTIAGKGSLSAALQARIEQRGLSQHVRLAGFVADEALPLWYRAANVSVVPTVALEGFGLTTIESLAAGTPVVVTPVGGLPEAVMALSRDLVLESSGVSALGAGLADALLGRRILPGEDACREYARSNFDMPVIAAKVATVYREAIDTS</sequence>
<reference evidence="3 4" key="1">
    <citation type="submission" date="2014-03" db="EMBL/GenBank/DDBJ databases">
        <title>Draft Genome Sequences of Four Burkholderia Strains.</title>
        <authorList>
            <person name="Liu X.Y."/>
            <person name="Li C.X."/>
            <person name="Xu J.H."/>
        </authorList>
    </citation>
    <scope>NUCLEOTIDE SEQUENCE [LARGE SCALE GENOMIC DNA]</scope>
    <source>
        <strain evidence="3 4">DSM 50014</strain>
    </source>
</reference>
<organism evidence="3 4">
    <name type="scientific">Caballeronia glathei</name>
    <dbReference type="NCBI Taxonomy" id="60547"/>
    <lineage>
        <taxon>Bacteria</taxon>
        <taxon>Pseudomonadati</taxon>
        <taxon>Pseudomonadota</taxon>
        <taxon>Betaproteobacteria</taxon>
        <taxon>Burkholderiales</taxon>
        <taxon>Burkholderiaceae</taxon>
        <taxon>Caballeronia</taxon>
    </lineage>
</organism>
<dbReference type="Gene3D" id="3.40.50.2000">
    <property type="entry name" value="Glycogen Phosphorylase B"/>
    <property type="match status" value="2"/>
</dbReference>
<feature type="domain" description="Glycosyl transferase family 1" evidence="1">
    <location>
        <begin position="197"/>
        <end position="368"/>
    </location>
</feature>